<feature type="domain" description="Protein kinase" evidence="8">
    <location>
        <begin position="1"/>
        <end position="241"/>
    </location>
</feature>
<dbReference type="SMART" id="SM00220">
    <property type="entry name" value="S_TKc"/>
    <property type="match status" value="1"/>
</dbReference>
<proteinExistence type="predicted"/>
<evidence type="ECO:0000256" key="2">
    <source>
        <dbReference type="ARBA" id="ARBA00022679"/>
    </source>
</evidence>
<dbReference type="InterPro" id="IPR017441">
    <property type="entry name" value="Protein_kinase_ATP_BS"/>
</dbReference>
<keyword evidence="3 6" id="KW-0547">Nucleotide-binding</keyword>
<dbReference type="InterPro" id="IPR050117">
    <property type="entry name" value="MAPK"/>
</dbReference>
<accession>A0AAW1NPB8</accession>
<feature type="region of interest" description="Disordered" evidence="7">
    <location>
        <begin position="297"/>
        <end position="320"/>
    </location>
</feature>
<feature type="region of interest" description="Disordered" evidence="7">
    <location>
        <begin position="344"/>
        <end position="386"/>
    </location>
</feature>
<evidence type="ECO:0000256" key="3">
    <source>
        <dbReference type="ARBA" id="ARBA00022741"/>
    </source>
</evidence>
<name>A0AAW1NPB8_9CHLO</name>
<dbReference type="Pfam" id="PF00069">
    <property type="entry name" value="Pkinase"/>
    <property type="match status" value="2"/>
</dbReference>
<dbReference type="Gene3D" id="1.10.510.10">
    <property type="entry name" value="Transferase(Phosphotransferase) domain 1"/>
    <property type="match status" value="1"/>
</dbReference>
<dbReference type="GO" id="GO:0004674">
    <property type="term" value="F:protein serine/threonine kinase activity"/>
    <property type="evidence" value="ECO:0007669"/>
    <property type="project" value="UniProtKB-KW"/>
</dbReference>
<evidence type="ECO:0000256" key="7">
    <source>
        <dbReference type="SAM" id="MobiDB-lite"/>
    </source>
</evidence>
<feature type="region of interest" description="Disordered" evidence="7">
    <location>
        <begin position="418"/>
        <end position="564"/>
    </location>
</feature>
<keyword evidence="5 6" id="KW-0067">ATP-binding</keyword>
<organism evidence="9 10">
    <name type="scientific">Symbiochloris irregularis</name>
    <dbReference type="NCBI Taxonomy" id="706552"/>
    <lineage>
        <taxon>Eukaryota</taxon>
        <taxon>Viridiplantae</taxon>
        <taxon>Chlorophyta</taxon>
        <taxon>core chlorophytes</taxon>
        <taxon>Trebouxiophyceae</taxon>
        <taxon>Trebouxiales</taxon>
        <taxon>Trebouxiaceae</taxon>
        <taxon>Symbiochloris</taxon>
    </lineage>
</organism>
<keyword evidence="10" id="KW-1185">Reference proteome</keyword>
<evidence type="ECO:0000313" key="9">
    <source>
        <dbReference type="EMBL" id="KAK9789043.1"/>
    </source>
</evidence>
<dbReference type="Gene3D" id="3.30.200.20">
    <property type="entry name" value="Phosphorylase Kinase, domain 1"/>
    <property type="match status" value="1"/>
</dbReference>
<dbReference type="InterPro" id="IPR008271">
    <property type="entry name" value="Ser/Thr_kinase_AS"/>
</dbReference>
<dbReference type="Proteomes" id="UP001465755">
    <property type="component" value="Unassembled WGS sequence"/>
</dbReference>
<protein>
    <recommendedName>
        <fullName evidence="8">Protein kinase domain-containing protein</fullName>
    </recommendedName>
</protein>
<dbReference type="PROSITE" id="PS00108">
    <property type="entry name" value="PROTEIN_KINASE_ST"/>
    <property type="match status" value="1"/>
</dbReference>
<evidence type="ECO:0000256" key="4">
    <source>
        <dbReference type="ARBA" id="ARBA00022777"/>
    </source>
</evidence>
<sequence>MEEYENLGRIGEGTYGIVLKCRHRTSRELMAIKRFRQGEEDEQVRKTALREVRMLKALRHENVLLRAVEHLHGQQVVHRDIKPENMLLSPSGMLKLCDFGFARVHGADAGAMSEYVATRWYRAPELLIAGSGYGCGVDVWAIGCMLVELETGTPLFPGASDVDQLWRILQILCSPPMDYGPILYALPQFQRVRKPQAGEQEALSLRHPGLHPTSVELLRACLHPDPQQRPSCSELLQYAYFDGVEGTFSADFWNAMAKAQLAVGRAAVSPVPRHVKRRVAEGPPSQHLKPQVLMPYDSTGSHRGSSEGGDSWHIPAGTGEPAPVHQAPPQIHINVFAGTQPTLSTRHTEPMDTCTSDGARGVSLHQQSMPRVRHSSEAGTSAVVDPMGLAKTADHDRDRRHSDQGHLLGGIGAVSLKGPQRQQHRLPSLKQPEQSAAEPQIRPEPQPAAAPSRSTSLLPRLRQSRGQTSAPASDAGAQRDDRAMPPTPAPPAGQPYMTRAAAVHLRQQQQQQQASLPDAAGMPSSTGRDANAVGEMCAYHSRAEHSRQKFTPSAAQGPLNSFAS</sequence>
<reference evidence="9 10" key="1">
    <citation type="journal article" date="2024" name="Nat. Commun.">
        <title>Phylogenomics reveals the evolutionary origins of lichenization in chlorophyte algae.</title>
        <authorList>
            <person name="Puginier C."/>
            <person name="Libourel C."/>
            <person name="Otte J."/>
            <person name="Skaloud P."/>
            <person name="Haon M."/>
            <person name="Grisel S."/>
            <person name="Petersen M."/>
            <person name="Berrin J.G."/>
            <person name="Delaux P.M."/>
            <person name="Dal Grande F."/>
            <person name="Keller J."/>
        </authorList>
    </citation>
    <scope>NUCLEOTIDE SEQUENCE [LARGE SCALE GENOMIC DNA]</scope>
    <source>
        <strain evidence="9 10">SAG 2036</strain>
    </source>
</reference>
<dbReference type="AlphaFoldDB" id="A0AAW1NPB8"/>
<keyword evidence="1" id="KW-0723">Serine/threonine-protein kinase</keyword>
<comment type="caution">
    <text evidence="9">The sequence shown here is derived from an EMBL/GenBank/DDBJ whole genome shotgun (WGS) entry which is preliminary data.</text>
</comment>
<dbReference type="FunFam" id="1.10.510.10:FF:000624">
    <property type="entry name" value="Mitogen-activated protein kinase"/>
    <property type="match status" value="1"/>
</dbReference>
<evidence type="ECO:0000256" key="1">
    <source>
        <dbReference type="ARBA" id="ARBA00022527"/>
    </source>
</evidence>
<dbReference type="InterPro" id="IPR000719">
    <property type="entry name" value="Prot_kinase_dom"/>
</dbReference>
<feature type="compositionally biased region" description="Polar residues" evidence="7">
    <location>
        <begin position="549"/>
        <end position="564"/>
    </location>
</feature>
<keyword evidence="2" id="KW-0808">Transferase</keyword>
<evidence type="ECO:0000313" key="10">
    <source>
        <dbReference type="Proteomes" id="UP001465755"/>
    </source>
</evidence>
<dbReference type="SUPFAM" id="SSF56112">
    <property type="entry name" value="Protein kinase-like (PK-like)"/>
    <property type="match status" value="1"/>
</dbReference>
<keyword evidence="4" id="KW-0418">Kinase</keyword>
<feature type="binding site" evidence="6">
    <location>
        <position position="33"/>
    </location>
    <ligand>
        <name>ATP</name>
        <dbReference type="ChEBI" id="CHEBI:30616"/>
    </ligand>
</feature>
<evidence type="ECO:0000259" key="8">
    <source>
        <dbReference type="PROSITE" id="PS50011"/>
    </source>
</evidence>
<dbReference type="PANTHER" id="PTHR24055">
    <property type="entry name" value="MITOGEN-ACTIVATED PROTEIN KINASE"/>
    <property type="match status" value="1"/>
</dbReference>
<dbReference type="EMBL" id="JALJOQ010000215">
    <property type="protein sequence ID" value="KAK9789043.1"/>
    <property type="molecule type" value="Genomic_DNA"/>
</dbReference>
<feature type="region of interest" description="Disordered" evidence="7">
    <location>
        <begin position="393"/>
        <end position="412"/>
    </location>
</feature>
<evidence type="ECO:0000256" key="6">
    <source>
        <dbReference type="PROSITE-ProRule" id="PRU10141"/>
    </source>
</evidence>
<gene>
    <name evidence="9" type="ORF">WJX73_008778</name>
</gene>
<dbReference type="GO" id="GO:0005524">
    <property type="term" value="F:ATP binding"/>
    <property type="evidence" value="ECO:0007669"/>
    <property type="project" value="UniProtKB-UniRule"/>
</dbReference>
<dbReference type="InterPro" id="IPR011009">
    <property type="entry name" value="Kinase-like_dom_sf"/>
</dbReference>
<dbReference type="PROSITE" id="PS00107">
    <property type="entry name" value="PROTEIN_KINASE_ATP"/>
    <property type="match status" value="1"/>
</dbReference>
<dbReference type="PROSITE" id="PS50011">
    <property type="entry name" value="PROTEIN_KINASE_DOM"/>
    <property type="match status" value="1"/>
</dbReference>
<feature type="compositionally biased region" description="Basic and acidic residues" evidence="7">
    <location>
        <begin position="393"/>
        <end position="404"/>
    </location>
</feature>
<evidence type="ECO:0000256" key="5">
    <source>
        <dbReference type="ARBA" id="ARBA00022840"/>
    </source>
</evidence>